<proteinExistence type="predicted"/>
<protein>
    <recommendedName>
        <fullName evidence="2">CAAX prenyl protease 2/Lysostaphin resistance protein A-like domain-containing protein</fullName>
    </recommendedName>
</protein>
<sequence length="294" mass="33490">MLNQKSKEELFPIFRHAWEAILVLLVLYFLVMFIPAGLVYLIPLEELTNPELITFSIRFVFLSLYFFVLWPKFRYPKNYSQISEYLEKILLKKPNHSWELRLGLMTAGITLCCSFIAVLLTGAFILDFSTILPPTSWYILTSLIPGIFEEICFRGILLSIFLKTPRGNPKNAIIASSIIFGLFHFTNLLTALSVYTIIQAIISIFGGIMFAYLTIKTNSIFPAMISHYLIDVFAPLVFNAPEANLILYGGLLVIIGFLLSTILNIKIIDYFINKRDQNSSINTHFETSDEKSGI</sequence>
<organism evidence="3 4">
    <name type="scientific">Candidatus Lokiarchaeum ossiferum</name>
    <dbReference type="NCBI Taxonomy" id="2951803"/>
    <lineage>
        <taxon>Archaea</taxon>
        <taxon>Promethearchaeati</taxon>
        <taxon>Promethearchaeota</taxon>
        <taxon>Promethearchaeia</taxon>
        <taxon>Promethearchaeales</taxon>
        <taxon>Promethearchaeaceae</taxon>
        <taxon>Candidatus Lokiarchaeum</taxon>
    </lineage>
</organism>
<feature type="transmembrane region" description="Helical" evidence="1">
    <location>
        <begin position="245"/>
        <end position="265"/>
    </location>
</feature>
<feature type="transmembrane region" description="Helical" evidence="1">
    <location>
        <begin position="172"/>
        <end position="189"/>
    </location>
</feature>
<dbReference type="InterPro" id="IPR003675">
    <property type="entry name" value="Rce1/LyrA-like_dom"/>
</dbReference>
<dbReference type="Proteomes" id="UP001208689">
    <property type="component" value="Chromosome"/>
</dbReference>
<accession>A0ABY6HPF5</accession>
<dbReference type="PANTHER" id="PTHR36435">
    <property type="entry name" value="SLR1288 PROTEIN"/>
    <property type="match status" value="1"/>
</dbReference>
<dbReference type="Pfam" id="PF02517">
    <property type="entry name" value="Rce1-like"/>
    <property type="match status" value="1"/>
</dbReference>
<dbReference type="EMBL" id="CP104013">
    <property type="protein sequence ID" value="UYP45405.1"/>
    <property type="molecule type" value="Genomic_DNA"/>
</dbReference>
<feature type="domain" description="CAAX prenyl protease 2/Lysostaphin resistance protein A-like" evidence="2">
    <location>
        <begin position="135"/>
        <end position="232"/>
    </location>
</feature>
<gene>
    <name evidence="3" type="ORF">NEF87_001690</name>
</gene>
<keyword evidence="1" id="KW-1133">Transmembrane helix</keyword>
<keyword evidence="4" id="KW-1185">Reference proteome</keyword>
<evidence type="ECO:0000313" key="3">
    <source>
        <dbReference type="EMBL" id="UYP45405.1"/>
    </source>
</evidence>
<keyword evidence="1" id="KW-0472">Membrane</keyword>
<reference evidence="3" key="1">
    <citation type="submission" date="2022-09" db="EMBL/GenBank/DDBJ databases">
        <title>Actin cytoskeleton and complex cell architecture in an #Asgard archaeon.</title>
        <authorList>
            <person name="Ponce Toledo R.I."/>
            <person name="Schleper C."/>
            <person name="Rodrigues Oliveira T."/>
            <person name="Wollweber F."/>
            <person name="Xu J."/>
            <person name="Rittmann S."/>
            <person name="Klingl A."/>
            <person name="Pilhofer M."/>
        </authorList>
    </citation>
    <scope>NUCLEOTIDE SEQUENCE</scope>
    <source>
        <strain evidence="3">B-35</strain>
    </source>
</reference>
<evidence type="ECO:0000259" key="2">
    <source>
        <dbReference type="Pfam" id="PF02517"/>
    </source>
</evidence>
<feature type="transmembrane region" description="Helical" evidence="1">
    <location>
        <begin position="195"/>
        <end position="213"/>
    </location>
</feature>
<feature type="transmembrane region" description="Helical" evidence="1">
    <location>
        <begin position="52"/>
        <end position="70"/>
    </location>
</feature>
<keyword evidence="1" id="KW-0812">Transmembrane</keyword>
<name>A0ABY6HPF5_9ARCH</name>
<evidence type="ECO:0000256" key="1">
    <source>
        <dbReference type="SAM" id="Phobius"/>
    </source>
</evidence>
<dbReference type="PANTHER" id="PTHR36435:SF1">
    <property type="entry name" value="CAAX AMINO TERMINAL PROTEASE FAMILY PROTEIN"/>
    <property type="match status" value="1"/>
</dbReference>
<feature type="transmembrane region" description="Helical" evidence="1">
    <location>
        <begin position="21"/>
        <end position="40"/>
    </location>
</feature>
<evidence type="ECO:0000313" key="4">
    <source>
        <dbReference type="Proteomes" id="UP001208689"/>
    </source>
</evidence>
<feature type="transmembrane region" description="Helical" evidence="1">
    <location>
        <begin position="102"/>
        <end position="125"/>
    </location>
</feature>
<dbReference type="InterPro" id="IPR052710">
    <property type="entry name" value="CAAX_protease"/>
</dbReference>